<accession>G0S443</accession>
<dbReference type="OMA" id="NEGHRAQ"/>
<dbReference type="eggNOG" id="KOG2500">
    <property type="taxonomic scope" value="Eukaryota"/>
</dbReference>
<dbReference type="GO" id="GO:0030125">
    <property type="term" value="C:clathrin vesicle coat"/>
    <property type="evidence" value="ECO:0007669"/>
    <property type="project" value="TreeGrafter"/>
</dbReference>
<protein>
    <recommendedName>
        <fullName evidence="2">NECAP PHear domain-containing protein</fullName>
    </recommendedName>
</protein>
<keyword evidence="4" id="KW-1185">Reference proteome</keyword>
<organism evidence="4">
    <name type="scientific">Chaetomium thermophilum (strain DSM 1495 / CBS 144.50 / IMI 039719)</name>
    <name type="common">Thermochaetoides thermophila</name>
    <dbReference type="NCBI Taxonomy" id="759272"/>
    <lineage>
        <taxon>Eukaryota</taxon>
        <taxon>Fungi</taxon>
        <taxon>Dikarya</taxon>
        <taxon>Ascomycota</taxon>
        <taxon>Pezizomycotina</taxon>
        <taxon>Sordariomycetes</taxon>
        <taxon>Sordariomycetidae</taxon>
        <taxon>Sordariales</taxon>
        <taxon>Chaetomiaceae</taxon>
        <taxon>Thermochaetoides</taxon>
    </lineage>
</organism>
<evidence type="ECO:0000259" key="2">
    <source>
        <dbReference type="Pfam" id="PF07933"/>
    </source>
</evidence>
<feature type="region of interest" description="Disordered" evidence="1">
    <location>
        <begin position="211"/>
        <end position="280"/>
    </location>
</feature>
<feature type="domain" description="NECAP PHear" evidence="2">
    <location>
        <begin position="22"/>
        <end position="207"/>
    </location>
</feature>
<dbReference type="InterPro" id="IPR011993">
    <property type="entry name" value="PH-like_dom_sf"/>
</dbReference>
<sequence length="280" mass="30087">MDPSTAIIDPATDQPLPPDAIVRVLFLTHPVHVYSIPSTVVPSKAGYAASSWTDDPRNHIFTARLRILETSYTLESTQDSLADETQDPDPVLKVDILLEDPNTGVLFAAAPYVNKAVVEPTTDSSRFFTLRVQDPKSKVKATLAIGFEERSDAFDFGVALQEAAKSLGWQRTATGKGDSTTGDKATAQAEAKDYSLKEGETITINLKGTRFGRRTGQTQGGGEGGEVKQQQEEEGKPLAAFALAPPPPPPPGSSAAREARQRKRLSAQLGFDDGKFGEFA</sequence>
<feature type="compositionally biased region" description="Polar residues" evidence="1">
    <location>
        <begin position="172"/>
        <end position="183"/>
    </location>
</feature>
<reference evidence="3 4" key="1">
    <citation type="journal article" date="2011" name="Cell">
        <title>Insight into structure and assembly of the nuclear pore complex by utilizing the genome of a eukaryotic thermophile.</title>
        <authorList>
            <person name="Amlacher S."/>
            <person name="Sarges P."/>
            <person name="Flemming D."/>
            <person name="van Noort V."/>
            <person name="Kunze R."/>
            <person name="Devos D.P."/>
            <person name="Arumugam M."/>
            <person name="Bork P."/>
            <person name="Hurt E."/>
        </authorList>
    </citation>
    <scope>NUCLEOTIDE SEQUENCE [LARGE SCALE GENOMIC DNA]</scope>
    <source>
        <strain evidence="4">DSM 1495 / CBS 144.50 / IMI 039719</strain>
    </source>
</reference>
<proteinExistence type="predicted"/>
<dbReference type="Proteomes" id="UP000008066">
    <property type="component" value="Unassembled WGS sequence"/>
</dbReference>
<dbReference type="PANTHER" id="PTHR12847:SF9">
    <property type="entry name" value="NECAP-LIKE PROTEIN CG9132"/>
    <property type="match status" value="1"/>
</dbReference>
<feature type="compositionally biased region" description="Basic and acidic residues" evidence="1">
    <location>
        <begin position="225"/>
        <end position="236"/>
    </location>
</feature>
<evidence type="ECO:0000313" key="3">
    <source>
        <dbReference type="EMBL" id="EGS21217.1"/>
    </source>
</evidence>
<dbReference type="KEGG" id="cthr:CTHT_0030630"/>
<dbReference type="Gene3D" id="2.30.29.30">
    <property type="entry name" value="Pleckstrin-homology domain (PH domain)/Phosphotyrosine-binding domain (PTB)"/>
    <property type="match status" value="1"/>
</dbReference>
<dbReference type="GO" id="GO:0006897">
    <property type="term" value="P:endocytosis"/>
    <property type="evidence" value="ECO:0007669"/>
    <property type="project" value="InterPro"/>
</dbReference>
<dbReference type="AlphaFoldDB" id="G0S443"/>
<dbReference type="OrthoDB" id="10265489at2759"/>
<evidence type="ECO:0000256" key="1">
    <source>
        <dbReference type="SAM" id="MobiDB-lite"/>
    </source>
</evidence>
<dbReference type="GeneID" id="18257101"/>
<name>G0S443_CHATD</name>
<dbReference type="SUPFAM" id="SSF50729">
    <property type="entry name" value="PH domain-like"/>
    <property type="match status" value="1"/>
</dbReference>
<feature type="region of interest" description="Disordered" evidence="1">
    <location>
        <begin position="172"/>
        <end position="192"/>
    </location>
</feature>
<dbReference type="EMBL" id="GL988041">
    <property type="protein sequence ID" value="EGS21217.1"/>
    <property type="molecule type" value="Genomic_DNA"/>
</dbReference>
<dbReference type="STRING" id="759272.G0S443"/>
<gene>
    <name evidence="3" type="ORF">CTHT_0030630</name>
</gene>
<evidence type="ECO:0000313" key="4">
    <source>
        <dbReference type="Proteomes" id="UP000008066"/>
    </source>
</evidence>
<dbReference type="Pfam" id="PF07933">
    <property type="entry name" value="DUF1681"/>
    <property type="match status" value="1"/>
</dbReference>
<dbReference type="InterPro" id="IPR012466">
    <property type="entry name" value="NECAP_PHear"/>
</dbReference>
<dbReference type="PANTHER" id="PTHR12847">
    <property type="entry name" value="ATP-BINDING CASSETTE ABC TRANSPORTER-RELATED"/>
    <property type="match status" value="1"/>
</dbReference>
<dbReference type="RefSeq" id="XP_006693513.1">
    <property type="nucleotide sequence ID" value="XM_006693450.1"/>
</dbReference>
<dbReference type="HOGENOM" id="CLU_069884_0_0_1"/>